<evidence type="ECO:0000313" key="3">
    <source>
        <dbReference type="Proteomes" id="UP000308652"/>
    </source>
</evidence>
<sequence length="356" mass="40148">MIAETPTFTTLPSTYSSRLYGYKELAFGTFITQPPHIFMMRIYRPFSLLISGQWDPNQTITFYGSIISAVGYGVLIALFVLSMFSLNRPRAFTTIKTRMAVYFYLCSIFTICSIYIICSTLDTCIGLVKYSCGAIHTVPSYISITQDICFFLVESACDAFLIWRCLIMYTGPLYLGLIPPVMLTLFLVGECGTGIVVVIYHIAGVDQEWQHRFMDIHILLSLVVNIVVTTMIVTRIIYHQYRLTAHLNSNTNKPYYTSIISLSLKMGVFLAVFEIFFFVTFHLRHPLALIPSQCMVQVQGIGTFFVIFRVSCRNSQFLMGEDDEAQIVSHVACNIPSITFTHQDTASANASFSSSI</sequence>
<feature type="transmembrane region" description="Helical" evidence="1">
    <location>
        <begin position="259"/>
        <end position="281"/>
    </location>
</feature>
<feature type="transmembrane region" description="Helical" evidence="1">
    <location>
        <begin position="216"/>
        <end position="238"/>
    </location>
</feature>
<dbReference type="Proteomes" id="UP000308652">
    <property type="component" value="Unassembled WGS sequence"/>
</dbReference>
<dbReference type="EMBL" id="ML213619">
    <property type="protein sequence ID" value="TFK35716.1"/>
    <property type="molecule type" value="Genomic_DNA"/>
</dbReference>
<protein>
    <submittedName>
        <fullName evidence="2">Uncharacterized protein</fullName>
    </submittedName>
</protein>
<keyword evidence="1" id="KW-0472">Membrane</keyword>
<organism evidence="2 3">
    <name type="scientific">Crucibulum laeve</name>
    <dbReference type="NCBI Taxonomy" id="68775"/>
    <lineage>
        <taxon>Eukaryota</taxon>
        <taxon>Fungi</taxon>
        <taxon>Dikarya</taxon>
        <taxon>Basidiomycota</taxon>
        <taxon>Agaricomycotina</taxon>
        <taxon>Agaricomycetes</taxon>
        <taxon>Agaricomycetidae</taxon>
        <taxon>Agaricales</taxon>
        <taxon>Agaricineae</taxon>
        <taxon>Nidulariaceae</taxon>
        <taxon>Crucibulum</taxon>
    </lineage>
</organism>
<evidence type="ECO:0000313" key="2">
    <source>
        <dbReference type="EMBL" id="TFK35716.1"/>
    </source>
</evidence>
<dbReference type="AlphaFoldDB" id="A0A5C3LUF4"/>
<gene>
    <name evidence="2" type="ORF">BDQ12DRAFT_687833</name>
</gene>
<feature type="transmembrane region" description="Helical" evidence="1">
    <location>
        <begin position="60"/>
        <end position="81"/>
    </location>
</feature>
<evidence type="ECO:0000256" key="1">
    <source>
        <dbReference type="SAM" id="Phobius"/>
    </source>
</evidence>
<feature type="transmembrane region" description="Helical" evidence="1">
    <location>
        <begin position="287"/>
        <end position="308"/>
    </location>
</feature>
<keyword evidence="1" id="KW-0812">Transmembrane</keyword>
<proteinExistence type="predicted"/>
<keyword evidence="1" id="KW-1133">Transmembrane helix</keyword>
<accession>A0A5C3LUF4</accession>
<name>A0A5C3LUF4_9AGAR</name>
<feature type="transmembrane region" description="Helical" evidence="1">
    <location>
        <begin position="102"/>
        <end position="128"/>
    </location>
</feature>
<keyword evidence="3" id="KW-1185">Reference proteome</keyword>
<reference evidence="2 3" key="1">
    <citation type="journal article" date="2019" name="Nat. Ecol. Evol.">
        <title>Megaphylogeny resolves global patterns of mushroom evolution.</title>
        <authorList>
            <person name="Varga T."/>
            <person name="Krizsan K."/>
            <person name="Foldi C."/>
            <person name="Dima B."/>
            <person name="Sanchez-Garcia M."/>
            <person name="Sanchez-Ramirez S."/>
            <person name="Szollosi G.J."/>
            <person name="Szarkandi J.G."/>
            <person name="Papp V."/>
            <person name="Albert L."/>
            <person name="Andreopoulos W."/>
            <person name="Angelini C."/>
            <person name="Antonin V."/>
            <person name="Barry K.W."/>
            <person name="Bougher N.L."/>
            <person name="Buchanan P."/>
            <person name="Buyck B."/>
            <person name="Bense V."/>
            <person name="Catcheside P."/>
            <person name="Chovatia M."/>
            <person name="Cooper J."/>
            <person name="Damon W."/>
            <person name="Desjardin D."/>
            <person name="Finy P."/>
            <person name="Geml J."/>
            <person name="Haridas S."/>
            <person name="Hughes K."/>
            <person name="Justo A."/>
            <person name="Karasinski D."/>
            <person name="Kautmanova I."/>
            <person name="Kiss B."/>
            <person name="Kocsube S."/>
            <person name="Kotiranta H."/>
            <person name="LaButti K.M."/>
            <person name="Lechner B.E."/>
            <person name="Liimatainen K."/>
            <person name="Lipzen A."/>
            <person name="Lukacs Z."/>
            <person name="Mihaltcheva S."/>
            <person name="Morgado L.N."/>
            <person name="Niskanen T."/>
            <person name="Noordeloos M.E."/>
            <person name="Ohm R.A."/>
            <person name="Ortiz-Santana B."/>
            <person name="Ovrebo C."/>
            <person name="Racz N."/>
            <person name="Riley R."/>
            <person name="Savchenko A."/>
            <person name="Shiryaev A."/>
            <person name="Soop K."/>
            <person name="Spirin V."/>
            <person name="Szebenyi C."/>
            <person name="Tomsovsky M."/>
            <person name="Tulloss R.E."/>
            <person name="Uehling J."/>
            <person name="Grigoriev I.V."/>
            <person name="Vagvolgyi C."/>
            <person name="Papp T."/>
            <person name="Martin F.M."/>
            <person name="Miettinen O."/>
            <person name="Hibbett D.S."/>
            <person name="Nagy L.G."/>
        </authorList>
    </citation>
    <scope>NUCLEOTIDE SEQUENCE [LARGE SCALE GENOMIC DNA]</scope>
    <source>
        <strain evidence="2 3">CBS 166.37</strain>
    </source>
</reference>
<feature type="transmembrane region" description="Helical" evidence="1">
    <location>
        <begin position="181"/>
        <end position="204"/>
    </location>
</feature>